<feature type="domain" description="NACHT" evidence="2">
    <location>
        <begin position="34"/>
        <end position="182"/>
    </location>
</feature>
<dbReference type="Proteomes" id="UP001628179">
    <property type="component" value="Unassembled WGS sequence"/>
</dbReference>
<keyword evidence="1" id="KW-0677">Repeat</keyword>
<dbReference type="Gene3D" id="3.40.50.300">
    <property type="entry name" value="P-loop containing nucleotide triphosphate hydrolases"/>
    <property type="match status" value="1"/>
</dbReference>
<organism evidence="3 4">
    <name type="scientific">Madurella fahalii</name>
    <dbReference type="NCBI Taxonomy" id="1157608"/>
    <lineage>
        <taxon>Eukaryota</taxon>
        <taxon>Fungi</taxon>
        <taxon>Dikarya</taxon>
        <taxon>Ascomycota</taxon>
        <taxon>Pezizomycotina</taxon>
        <taxon>Sordariomycetes</taxon>
        <taxon>Sordariomycetidae</taxon>
        <taxon>Sordariales</taxon>
        <taxon>Sordariales incertae sedis</taxon>
        <taxon>Madurella</taxon>
    </lineage>
</organism>
<dbReference type="PANTHER" id="PTHR10039">
    <property type="entry name" value="AMELOGENIN"/>
    <property type="match status" value="1"/>
</dbReference>
<dbReference type="SUPFAM" id="SSF52540">
    <property type="entry name" value="P-loop containing nucleoside triphosphate hydrolases"/>
    <property type="match status" value="1"/>
</dbReference>
<dbReference type="InterPro" id="IPR056884">
    <property type="entry name" value="NPHP3-like_N"/>
</dbReference>
<evidence type="ECO:0000256" key="1">
    <source>
        <dbReference type="ARBA" id="ARBA00022737"/>
    </source>
</evidence>
<keyword evidence="4" id="KW-1185">Reference proteome</keyword>
<protein>
    <submittedName>
        <fullName evidence="3">Vegetative incompatibility protein HET-E-1</fullName>
    </submittedName>
</protein>
<dbReference type="InterPro" id="IPR007111">
    <property type="entry name" value="NACHT_NTPase"/>
</dbReference>
<evidence type="ECO:0000313" key="4">
    <source>
        <dbReference type="Proteomes" id="UP001628179"/>
    </source>
</evidence>
<reference evidence="3 4" key="1">
    <citation type="submission" date="2024-09" db="EMBL/GenBank/DDBJ databases">
        <title>Itraconazole resistance in Madurella fahalii resulting from another homologue of gene encoding cytochrome P450 14-alpha sterol demethylase (CYP51).</title>
        <authorList>
            <person name="Yoshioka I."/>
            <person name="Fahal A.H."/>
            <person name="Kaneko S."/>
            <person name="Yaguchi T."/>
        </authorList>
    </citation>
    <scope>NUCLEOTIDE SEQUENCE [LARGE SCALE GENOMIC DNA]</scope>
    <source>
        <strain evidence="3 4">IFM 68171</strain>
    </source>
</reference>
<dbReference type="EMBL" id="BAAFSV010000006">
    <property type="protein sequence ID" value="GAB1319954.1"/>
    <property type="molecule type" value="Genomic_DNA"/>
</dbReference>
<dbReference type="Pfam" id="PF24883">
    <property type="entry name" value="NPHP3_N"/>
    <property type="match status" value="1"/>
</dbReference>
<sequence>MRIEQTKGGLLQDAYRWILDNPEYRQWRDGEQSRVLWIKGDPGKGKTMLLCGIINELQKSIGDTDLVSFFFCQAADQRINNAAAVLRGLIYLLATQQRSLISYIQERHRDAGKQLFEGVNAWTALSQILTSMLEDPNLQNTFLVIDALDECVTDMPQLLDFIAEKSHVFRVSSGLSRVATGRASRSGSILQHKKLDCASS</sequence>
<proteinExistence type="predicted"/>
<evidence type="ECO:0000259" key="2">
    <source>
        <dbReference type="PROSITE" id="PS50837"/>
    </source>
</evidence>
<dbReference type="PANTHER" id="PTHR10039:SF14">
    <property type="entry name" value="NACHT DOMAIN-CONTAINING PROTEIN"/>
    <property type="match status" value="1"/>
</dbReference>
<evidence type="ECO:0000313" key="3">
    <source>
        <dbReference type="EMBL" id="GAB1319954.1"/>
    </source>
</evidence>
<name>A0ABQ0GQG2_9PEZI</name>
<gene>
    <name evidence="3" type="primary">HETE1</name>
    <name evidence="3" type="ORF">MFIFM68171_10164</name>
</gene>
<dbReference type="GeneID" id="98180906"/>
<comment type="caution">
    <text evidence="3">The sequence shown here is derived from an EMBL/GenBank/DDBJ whole genome shotgun (WGS) entry which is preliminary data.</text>
</comment>
<accession>A0ABQ0GQG2</accession>
<dbReference type="RefSeq" id="XP_070921684.1">
    <property type="nucleotide sequence ID" value="XM_071065583.1"/>
</dbReference>
<dbReference type="PROSITE" id="PS50837">
    <property type="entry name" value="NACHT"/>
    <property type="match status" value="1"/>
</dbReference>
<dbReference type="InterPro" id="IPR027417">
    <property type="entry name" value="P-loop_NTPase"/>
</dbReference>